<dbReference type="EMBL" id="BMAV01003147">
    <property type="protein sequence ID" value="GFY42572.1"/>
    <property type="molecule type" value="Genomic_DNA"/>
</dbReference>
<name>A0A8X7BTZ9_9ARAC</name>
<organism evidence="1 2">
    <name type="scientific">Trichonephila inaurata madagascariensis</name>
    <dbReference type="NCBI Taxonomy" id="2747483"/>
    <lineage>
        <taxon>Eukaryota</taxon>
        <taxon>Metazoa</taxon>
        <taxon>Ecdysozoa</taxon>
        <taxon>Arthropoda</taxon>
        <taxon>Chelicerata</taxon>
        <taxon>Arachnida</taxon>
        <taxon>Araneae</taxon>
        <taxon>Araneomorphae</taxon>
        <taxon>Entelegynae</taxon>
        <taxon>Araneoidea</taxon>
        <taxon>Nephilidae</taxon>
        <taxon>Trichonephila</taxon>
        <taxon>Trichonephila inaurata</taxon>
    </lineage>
</organism>
<keyword evidence="2" id="KW-1185">Reference proteome</keyword>
<gene>
    <name evidence="1" type="primary">AVEN_162425_1</name>
    <name evidence="1" type="ORF">TNIN_197691</name>
</gene>
<comment type="caution">
    <text evidence="1">The sequence shown here is derived from an EMBL/GenBank/DDBJ whole genome shotgun (WGS) entry which is preliminary data.</text>
</comment>
<dbReference type="AlphaFoldDB" id="A0A8X7BTZ9"/>
<proteinExistence type="predicted"/>
<protein>
    <submittedName>
        <fullName evidence="1">Uncharacterized protein</fullName>
    </submittedName>
</protein>
<dbReference type="Proteomes" id="UP000886998">
    <property type="component" value="Unassembled WGS sequence"/>
</dbReference>
<accession>A0A8X7BTZ9</accession>
<evidence type="ECO:0000313" key="2">
    <source>
        <dbReference type="Proteomes" id="UP000886998"/>
    </source>
</evidence>
<evidence type="ECO:0000313" key="1">
    <source>
        <dbReference type="EMBL" id="GFY42572.1"/>
    </source>
</evidence>
<sequence length="94" mass="11102">MDSWLENGMLKKTEVVSSNAEIVESTEHFGTRNAIIFQFRTAAISSSNSTIFQFWNRWYQRKDVNMIPVTYPWDLLELVTRKLQMQIVCFATKY</sequence>
<reference evidence="1" key="1">
    <citation type="submission" date="2020-08" db="EMBL/GenBank/DDBJ databases">
        <title>Multicomponent nature underlies the extraordinary mechanical properties of spider dragline silk.</title>
        <authorList>
            <person name="Kono N."/>
            <person name="Nakamura H."/>
            <person name="Mori M."/>
            <person name="Yoshida Y."/>
            <person name="Ohtoshi R."/>
            <person name="Malay A.D."/>
            <person name="Moran D.A.P."/>
            <person name="Tomita M."/>
            <person name="Numata K."/>
            <person name="Arakawa K."/>
        </authorList>
    </citation>
    <scope>NUCLEOTIDE SEQUENCE</scope>
</reference>